<dbReference type="InterPro" id="IPR029056">
    <property type="entry name" value="Ribokinase-like"/>
</dbReference>
<sequence length="336" mass="34478">MTTKGGAASDGRRGGLAPDAAGPTVVIGEILVEIMATTRGPGFPEPMPLVGPFPSGAPAIFADQCARMGGTAGLVAAVGDDDFGRLCLRRLAADGVDVSAVRAWPDAPTGTAFVRYRDDGSRDFVFNIARSAAALVSLDEPARRLIARAGHLHVMGSAFAIPGLRPLLDHALDAVRDRGGSVSLDPNLRKELAGDGEARARLDRVIDRADLLLPSGEELLVAAGAGDEDAALAALFARGVGEVALKRGREGATWFGSDGSRHDAPAFDVPEVDPTGAGDCFGGAFVAVRRLGLIPERALLYASAAGARNVTVLGPMGGAGTRAELDAFIAATPRRG</sequence>
<dbReference type="CDD" id="cd01166">
    <property type="entry name" value="KdgK"/>
    <property type="match status" value="1"/>
</dbReference>
<evidence type="ECO:0000256" key="2">
    <source>
        <dbReference type="ARBA" id="ARBA00022679"/>
    </source>
</evidence>
<feature type="domain" description="Carbohydrate kinase PfkB" evidence="6">
    <location>
        <begin position="25"/>
        <end position="315"/>
    </location>
</feature>
<reference evidence="8" key="1">
    <citation type="journal article" date="2019" name="Int. J. Syst. Evol. Microbiol.">
        <title>The Global Catalogue of Microorganisms (GCM) 10K type strain sequencing project: providing services to taxonomists for standard genome sequencing and annotation.</title>
        <authorList>
            <consortium name="The Broad Institute Genomics Platform"/>
            <consortium name="The Broad Institute Genome Sequencing Center for Infectious Disease"/>
            <person name="Wu L."/>
            <person name="Ma J."/>
        </authorList>
    </citation>
    <scope>NUCLEOTIDE SEQUENCE [LARGE SCALE GENOMIC DNA]</scope>
    <source>
        <strain evidence="8">KACC 11588</strain>
    </source>
</reference>
<evidence type="ECO:0000313" key="7">
    <source>
        <dbReference type="EMBL" id="MFC5567776.1"/>
    </source>
</evidence>
<evidence type="ECO:0000256" key="3">
    <source>
        <dbReference type="ARBA" id="ARBA00022741"/>
    </source>
</evidence>
<keyword evidence="5" id="KW-0067">ATP-binding</keyword>
<dbReference type="InterPro" id="IPR011611">
    <property type="entry name" value="PfkB_dom"/>
</dbReference>
<dbReference type="EMBL" id="JBHSNA010000019">
    <property type="protein sequence ID" value="MFC5567776.1"/>
    <property type="molecule type" value="Genomic_DNA"/>
</dbReference>
<evidence type="ECO:0000256" key="1">
    <source>
        <dbReference type="ARBA" id="ARBA00010688"/>
    </source>
</evidence>
<comment type="similarity">
    <text evidence="1">Belongs to the carbohydrate kinase PfkB family.</text>
</comment>
<dbReference type="Gene3D" id="3.40.1190.20">
    <property type="match status" value="1"/>
</dbReference>
<keyword evidence="4 7" id="KW-0418">Kinase</keyword>
<organism evidence="7 8">
    <name type="scientific">Rubellimicrobium aerolatum</name>
    <dbReference type="NCBI Taxonomy" id="490979"/>
    <lineage>
        <taxon>Bacteria</taxon>
        <taxon>Pseudomonadati</taxon>
        <taxon>Pseudomonadota</taxon>
        <taxon>Alphaproteobacteria</taxon>
        <taxon>Rhodobacterales</taxon>
        <taxon>Roseobacteraceae</taxon>
        <taxon>Rubellimicrobium</taxon>
    </lineage>
</organism>
<protein>
    <submittedName>
        <fullName evidence="7">Sugar kinase</fullName>
    </submittedName>
</protein>
<evidence type="ECO:0000313" key="8">
    <source>
        <dbReference type="Proteomes" id="UP001596056"/>
    </source>
</evidence>
<dbReference type="InterPro" id="IPR050306">
    <property type="entry name" value="PfkB_Carbo_kinase"/>
</dbReference>
<keyword evidence="3" id="KW-0547">Nucleotide-binding</keyword>
<accession>A0ABW0SFU1</accession>
<keyword evidence="2" id="KW-0808">Transferase</keyword>
<evidence type="ECO:0000256" key="4">
    <source>
        <dbReference type="ARBA" id="ARBA00022777"/>
    </source>
</evidence>
<dbReference type="Pfam" id="PF00294">
    <property type="entry name" value="PfkB"/>
    <property type="match status" value="1"/>
</dbReference>
<gene>
    <name evidence="7" type="ORF">ACFPOC_15290</name>
</gene>
<comment type="caution">
    <text evidence="7">The sequence shown here is derived from an EMBL/GenBank/DDBJ whole genome shotgun (WGS) entry which is preliminary data.</text>
</comment>
<dbReference type="PANTHER" id="PTHR43085">
    <property type="entry name" value="HEXOKINASE FAMILY MEMBER"/>
    <property type="match status" value="1"/>
</dbReference>
<dbReference type="RefSeq" id="WP_342454208.1">
    <property type="nucleotide sequence ID" value="NZ_JAGGJP010000018.1"/>
</dbReference>
<evidence type="ECO:0000256" key="5">
    <source>
        <dbReference type="ARBA" id="ARBA00022840"/>
    </source>
</evidence>
<dbReference type="PANTHER" id="PTHR43085:SF1">
    <property type="entry name" value="PSEUDOURIDINE KINASE-RELATED"/>
    <property type="match status" value="1"/>
</dbReference>
<dbReference type="GO" id="GO:0016301">
    <property type="term" value="F:kinase activity"/>
    <property type="evidence" value="ECO:0007669"/>
    <property type="project" value="UniProtKB-KW"/>
</dbReference>
<dbReference type="SUPFAM" id="SSF53613">
    <property type="entry name" value="Ribokinase-like"/>
    <property type="match status" value="1"/>
</dbReference>
<dbReference type="Proteomes" id="UP001596056">
    <property type="component" value="Unassembled WGS sequence"/>
</dbReference>
<evidence type="ECO:0000259" key="6">
    <source>
        <dbReference type="Pfam" id="PF00294"/>
    </source>
</evidence>
<dbReference type="PROSITE" id="PS00584">
    <property type="entry name" value="PFKB_KINASES_2"/>
    <property type="match status" value="1"/>
</dbReference>
<name>A0ABW0SFU1_9RHOB</name>
<dbReference type="InterPro" id="IPR002173">
    <property type="entry name" value="Carboh/pur_kinase_PfkB_CS"/>
</dbReference>
<proteinExistence type="inferred from homology"/>
<keyword evidence="8" id="KW-1185">Reference proteome</keyword>